<dbReference type="Proteomes" id="UP000602087">
    <property type="component" value="Unassembled WGS sequence"/>
</dbReference>
<evidence type="ECO:0000313" key="2">
    <source>
        <dbReference type="EMBL" id="MBI9115635.1"/>
    </source>
</evidence>
<accession>A0A934ID99</accession>
<sequence length="127" mass="13259">MKGGAGRWVLGSVHGLAAVAAVVVSLLMVPYTALAFLGVLADDRCAEILDGASSAGRGGPSSWIPVTWDCAASDGASRHVADWSTTAGLYVPVLVIMVCAAYLAFLVITYGTRRRDDEPDQGTLFDE</sequence>
<comment type="caution">
    <text evidence="2">The sequence shown here is derived from an EMBL/GenBank/DDBJ whole genome shotgun (WGS) entry which is preliminary data.</text>
</comment>
<protein>
    <submittedName>
        <fullName evidence="2">Uncharacterized protein</fullName>
    </submittedName>
</protein>
<organism evidence="2 3">
    <name type="scientific">Sanguibacter suaedae</name>
    <dbReference type="NCBI Taxonomy" id="2795737"/>
    <lineage>
        <taxon>Bacteria</taxon>
        <taxon>Bacillati</taxon>
        <taxon>Actinomycetota</taxon>
        <taxon>Actinomycetes</taxon>
        <taxon>Micrococcales</taxon>
        <taxon>Sanguibacteraceae</taxon>
        <taxon>Sanguibacter</taxon>
    </lineage>
</organism>
<keyword evidence="3" id="KW-1185">Reference proteome</keyword>
<name>A0A934ID99_9MICO</name>
<gene>
    <name evidence="2" type="ORF">JAV76_11480</name>
</gene>
<dbReference type="EMBL" id="JAEINH010000009">
    <property type="protein sequence ID" value="MBI9115635.1"/>
    <property type="molecule type" value="Genomic_DNA"/>
</dbReference>
<keyword evidence="1" id="KW-1133">Transmembrane helix</keyword>
<evidence type="ECO:0000256" key="1">
    <source>
        <dbReference type="SAM" id="Phobius"/>
    </source>
</evidence>
<dbReference type="AlphaFoldDB" id="A0A934ID99"/>
<feature type="transmembrane region" description="Helical" evidence="1">
    <location>
        <begin position="12"/>
        <end position="34"/>
    </location>
</feature>
<feature type="transmembrane region" description="Helical" evidence="1">
    <location>
        <begin position="87"/>
        <end position="108"/>
    </location>
</feature>
<reference evidence="2" key="1">
    <citation type="submission" date="2020-12" db="EMBL/GenBank/DDBJ databases">
        <title>Sanguibacter suaedae sp. nov., isolated from Suaeda aralocaspica.</title>
        <authorList>
            <person name="Ma Q."/>
        </authorList>
    </citation>
    <scope>NUCLEOTIDE SEQUENCE</scope>
    <source>
        <strain evidence="2">YZGR15</strain>
    </source>
</reference>
<proteinExistence type="predicted"/>
<keyword evidence="1" id="KW-0472">Membrane</keyword>
<evidence type="ECO:0000313" key="3">
    <source>
        <dbReference type="Proteomes" id="UP000602087"/>
    </source>
</evidence>
<dbReference type="RefSeq" id="WP_198734202.1">
    <property type="nucleotide sequence ID" value="NZ_JAEINH010000009.1"/>
</dbReference>
<keyword evidence="1" id="KW-0812">Transmembrane</keyword>